<protein>
    <submittedName>
        <fullName evidence="1">Uncharacterized protein</fullName>
    </submittedName>
</protein>
<dbReference type="EMBL" id="UINC01000275">
    <property type="protein sequence ID" value="SUZ52458.1"/>
    <property type="molecule type" value="Genomic_DNA"/>
</dbReference>
<reference evidence="1" key="1">
    <citation type="submission" date="2018-05" db="EMBL/GenBank/DDBJ databases">
        <authorList>
            <person name="Lanie J.A."/>
            <person name="Ng W.-L."/>
            <person name="Kazmierczak K.M."/>
            <person name="Andrzejewski T.M."/>
            <person name="Davidsen T.M."/>
            <person name="Wayne K.J."/>
            <person name="Tettelin H."/>
            <person name="Glass J.I."/>
            <person name="Rusch D."/>
            <person name="Podicherti R."/>
            <person name="Tsui H.-C.T."/>
            <person name="Winkler M.E."/>
        </authorList>
    </citation>
    <scope>NUCLEOTIDE SEQUENCE</scope>
</reference>
<dbReference type="AlphaFoldDB" id="A0A381NF57"/>
<gene>
    <name evidence="1" type="ORF">METZ01_LOCUS5312</name>
</gene>
<sequence length="131" mass="14557">MDDVGNWEPNAPPLSDVHREVLDVAIKALSRPQLGLSAEQQDSIRQAVRASAESWTDFAQSQSSSVVVNWIRALTRAEMVLPGFELGARSPVIALVRLLKQRGEYPDDLTGWVKANTDNRFLPYGSLLDRL</sequence>
<organism evidence="1">
    <name type="scientific">marine metagenome</name>
    <dbReference type="NCBI Taxonomy" id="408172"/>
    <lineage>
        <taxon>unclassified sequences</taxon>
        <taxon>metagenomes</taxon>
        <taxon>ecological metagenomes</taxon>
    </lineage>
</organism>
<evidence type="ECO:0000313" key="1">
    <source>
        <dbReference type="EMBL" id="SUZ52458.1"/>
    </source>
</evidence>
<accession>A0A381NF57</accession>
<name>A0A381NF57_9ZZZZ</name>
<proteinExistence type="predicted"/>